<dbReference type="AlphaFoldDB" id="A0AAE0I4K7"/>
<name>A0AAE0I4K7_9PEZI</name>
<organism evidence="2 3">
    <name type="scientific">Apodospora peruviana</name>
    <dbReference type="NCBI Taxonomy" id="516989"/>
    <lineage>
        <taxon>Eukaryota</taxon>
        <taxon>Fungi</taxon>
        <taxon>Dikarya</taxon>
        <taxon>Ascomycota</taxon>
        <taxon>Pezizomycotina</taxon>
        <taxon>Sordariomycetes</taxon>
        <taxon>Sordariomycetidae</taxon>
        <taxon>Sordariales</taxon>
        <taxon>Lasiosphaeriaceae</taxon>
        <taxon>Apodospora</taxon>
    </lineage>
</organism>
<keyword evidence="1" id="KW-0472">Membrane</keyword>
<accession>A0AAE0I4K7</accession>
<gene>
    <name evidence="2" type="ORF">B0H66DRAFT_239864</name>
</gene>
<sequence length="344" mass="36890">MYHHRNDGVFNVPSSPSRGWTAPVLKKTTVVHKEDITVEEERVSIMFSVLPTSIQNRLPPLGSLRKRVTAPMWAGITSSTFSDPNVTTPTTPKSEVEATAVMDISETAGALKQGAYDKNLAFSQAKNLASSLTFGVGPAATPTTSGSGVNWIRGGQGLQLLLTSAQQATCGGIPSKDAQYERMTYINSLQYLLNGLPDDLGASEAAMLRLSMPTALAETLPGAGTGVGTAGVASGRQRNFVHSILLFLLMLFNSWIHWITPYCLLLFGKVLRYERRYKVAEKVMANTGAGISLAIVALRSMGDGAPGQTLSRIIEYTAQGVSGALSEFADQELVNRRTPGRDEP</sequence>
<reference evidence="2" key="1">
    <citation type="journal article" date="2023" name="Mol. Phylogenet. Evol.">
        <title>Genome-scale phylogeny and comparative genomics of the fungal order Sordariales.</title>
        <authorList>
            <person name="Hensen N."/>
            <person name="Bonometti L."/>
            <person name="Westerberg I."/>
            <person name="Brannstrom I.O."/>
            <person name="Guillou S."/>
            <person name="Cros-Aarteil S."/>
            <person name="Calhoun S."/>
            <person name="Haridas S."/>
            <person name="Kuo A."/>
            <person name="Mondo S."/>
            <person name="Pangilinan J."/>
            <person name="Riley R."/>
            <person name="LaButti K."/>
            <person name="Andreopoulos B."/>
            <person name="Lipzen A."/>
            <person name="Chen C."/>
            <person name="Yan M."/>
            <person name="Daum C."/>
            <person name="Ng V."/>
            <person name="Clum A."/>
            <person name="Steindorff A."/>
            <person name="Ohm R.A."/>
            <person name="Martin F."/>
            <person name="Silar P."/>
            <person name="Natvig D.O."/>
            <person name="Lalanne C."/>
            <person name="Gautier V."/>
            <person name="Ament-Velasquez S.L."/>
            <person name="Kruys A."/>
            <person name="Hutchinson M.I."/>
            <person name="Powell A.J."/>
            <person name="Barry K."/>
            <person name="Miller A.N."/>
            <person name="Grigoriev I.V."/>
            <person name="Debuchy R."/>
            <person name="Gladieux P."/>
            <person name="Hiltunen Thoren M."/>
            <person name="Johannesson H."/>
        </authorList>
    </citation>
    <scope>NUCLEOTIDE SEQUENCE</scope>
    <source>
        <strain evidence="2">CBS 118394</strain>
    </source>
</reference>
<keyword evidence="3" id="KW-1185">Reference proteome</keyword>
<evidence type="ECO:0000256" key="1">
    <source>
        <dbReference type="SAM" id="Phobius"/>
    </source>
</evidence>
<protein>
    <submittedName>
        <fullName evidence="2">Uncharacterized protein</fullName>
    </submittedName>
</protein>
<evidence type="ECO:0000313" key="2">
    <source>
        <dbReference type="EMBL" id="KAK3318488.1"/>
    </source>
</evidence>
<reference evidence="2" key="2">
    <citation type="submission" date="2023-06" db="EMBL/GenBank/DDBJ databases">
        <authorList>
            <consortium name="Lawrence Berkeley National Laboratory"/>
            <person name="Haridas S."/>
            <person name="Hensen N."/>
            <person name="Bonometti L."/>
            <person name="Westerberg I."/>
            <person name="Brannstrom I.O."/>
            <person name="Guillou S."/>
            <person name="Cros-Aarteil S."/>
            <person name="Calhoun S."/>
            <person name="Kuo A."/>
            <person name="Mondo S."/>
            <person name="Pangilinan J."/>
            <person name="Riley R."/>
            <person name="Labutti K."/>
            <person name="Andreopoulos B."/>
            <person name="Lipzen A."/>
            <person name="Chen C."/>
            <person name="Yanf M."/>
            <person name="Daum C."/>
            <person name="Ng V."/>
            <person name="Clum A."/>
            <person name="Steindorff A."/>
            <person name="Ohm R."/>
            <person name="Martin F."/>
            <person name="Silar P."/>
            <person name="Natvig D."/>
            <person name="Lalanne C."/>
            <person name="Gautier V."/>
            <person name="Ament-Velasquez S.L."/>
            <person name="Kruys A."/>
            <person name="Hutchinson M.I."/>
            <person name="Powell A.J."/>
            <person name="Barry K."/>
            <person name="Miller A.N."/>
            <person name="Grigoriev I.V."/>
            <person name="Debuchy R."/>
            <person name="Gladieux P."/>
            <person name="Thoren M.H."/>
            <person name="Johannesson H."/>
        </authorList>
    </citation>
    <scope>NUCLEOTIDE SEQUENCE</scope>
    <source>
        <strain evidence="2">CBS 118394</strain>
    </source>
</reference>
<proteinExistence type="predicted"/>
<dbReference type="Proteomes" id="UP001283341">
    <property type="component" value="Unassembled WGS sequence"/>
</dbReference>
<feature type="transmembrane region" description="Helical" evidence="1">
    <location>
        <begin position="244"/>
        <end position="268"/>
    </location>
</feature>
<evidence type="ECO:0000313" key="3">
    <source>
        <dbReference type="Proteomes" id="UP001283341"/>
    </source>
</evidence>
<keyword evidence="1" id="KW-0812">Transmembrane</keyword>
<comment type="caution">
    <text evidence="2">The sequence shown here is derived from an EMBL/GenBank/DDBJ whole genome shotgun (WGS) entry which is preliminary data.</text>
</comment>
<keyword evidence="1" id="KW-1133">Transmembrane helix</keyword>
<dbReference type="EMBL" id="JAUEDM010000004">
    <property type="protein sequence ID" value="KAK3318488.1"/>
    <property type="molecule type" value="Genomic_DNA"/>
</dbReference>